<dbReference type="Proteomes" id="UP000192582">
    <property type="component" value="Unassembled WGS sequence"/>
</dbReference>
<organism evidence="2 3">
    <name type="scientific">Deinococcus hopiensis KR-140</name>
    <dbReference type="NCBI Taxonomy" id="695939"/>
    <lineage>
        <taxon>Bacteria</taxon>
        <taxon>Thermotogati</taxon>
        <taxon>Deinococcota</taxon>
        <taxon>Deinococci</taxon>
        <taxon>Deinococcales</taxon>
        <taxon>Deinococcaceae</taxon>
        <taxon>Deinococcus</taxon>
    </lineage>
</organism>
<reference evidence="2 3" key="1">
    <citation type="submission" date="2017-04" db="EMBL/GenBank/DDBJ databases">
        <authorList>
            <person name="Afonso C.L."/>
            <person name="Miller P.J."/>
            <person name="Scott M.A."/>
            <person name="Spackman E."/>
            <person name="Goraichik I."/>
            <person name="Dimitrov K.M."/>
            <person name="Suarez D.L."/>
            <person name="Swayne D.E."/>
        </authorList>
    </citation>
    <scope>NUCLEOTIDE SEQUENCE [LARGE SCALE GENOMIC DNA]</scope>
    <source>
        <strain evidence="2 3">KR-140</strain>
    </source>
</reference>
<sequence>MKASTKFLALLAALAAGSASAAGVTAGTSIKNVAVASFDDPNGGGLTSSSSQEVITTVLANPSFDIFYYNNTNDKTTAGGTLPTNYELSVKNGDEMQSAYTVSNAGNVNNYVVSLTADTTGTTAGSNPRPATNVKYFVDANGDGILQASERGASDALAVVQVTLPVDDITTNTDEGKVSIIQVITVPAGANPGEQYAVSPRGTGDTYVDNNGNPTNTPSGNTVQEATSDLQFARAVVYTPTVSTTPPVTNPPTPTPNPPLPPITPVPTPVYPDPNDPTPGNPKTYIGVIGDDQYAYPKADIDSTNEKVTFLNEVKNSGTIDDTVNLFPTNAGTINNNDGTFTIPVTLPNGTAGTATVRFLKADGSGLLPVVNNWPTLTVAANGGAANYRVEITYPDYDAVADSNPGPITVTIGVDSGNDAGTTADDTTNDVIYPSQLQFGDSTPALGAVSTPTPTEAVVVAASTGTSPNTTTDRTAMFLMDVANTGEYADTFKLNGSVSVPVSTSATASTVEVKYYLDNNGALGTQLTYDAVNKIYTTGTVAANTELKVWAVIDLPADALATSSNGSSNPLAVSQNVTSVYSGINRTDNNDLITITAVPTDPNTPTTPPASGVLVTKTVDKAAAKPGDNLQYTILAKNNFNASLKNFMVTESNSNTNGSGGTTNVFTWTTFQSVSATYSGSYVTGTVMYRFNSGAWSTSNAAPANVTRVDVAVDTNGDSNITAADTMAAGGQISVSMTVKVK</sequence>
<feature type="signal peptide" evidence="1">
    <location>
        <begin position="1"/>
        <end position="21"/>
    </location>
</feature>
<evidence type="ECO:0000256" key="1">
    <source>
        <dbReference type="SAM" id="SignalP"/>
    </source>
</evidence>
<evidence type="ECO:0000313" key="2">
    <source>
        <dbReference type="EMBL" id="SMB85598.1"/>
    </source>
</evidence>
<dbReference type="OrthoDB" id="58467at2"/>
<dbReference type="EMBL" id="FWWU01000008">
    <property type="protein sequence ID" value="SMB85598.1"/>
    <property type="molecule type" value="Genomic_DNA"/>
</dbReference>
<dbReference type="AlphaFoldDB" id="A0A1W1UWS4"/>
<feature type="chain" id="PRO_5012190358" evidence="1">
    <location>
        <begin position="22"/>
        <end position="742"/>
    </location>
</feature>
<dbReference type="RefSeq" id="WP_084047398.1">
    <property type="nucleotide sequence ID" value="NZ_FWWU01000008.1"/>
</dbReference>
<protein>
    <submittedName>
        <fullName evidence="2">Uncharacterized protein</fullName>
    </submittedName>
</protein>
<accession>A0A1W1UWS4</accession>
<evidence type="ECO:0000313" key="3">
    <source>
        <dbReference type="Proteomes" id="UP000192582"/>
    </source>
</evidence>
<keyword evidence="1" id="KW-0732">Signal</keyword>
<name>A0A1W1UWS4_9DEIO</name>
<proteinExistence type="predicted"/>
<dbReference type="STRING" id="695939.SAMN00790413_03464"/>
<keyword evidence="3" id="KW-1185">Reference proteome</keyword>
<gene>
    <name evidence="2" type="ORF">SAMN00790413_03464</name>
</gene>